<evidence type="ECO:0000256" key="5">
    <source>
        <dbReference type="SAM" id="MobiDB-lite"/>
    </source>
</evidence>
<dbReference type="OrthoDB" id="1920814at2759"/>
<dbReference type="GO" id="GO:0003712">
    <property type="term" value="F:transcription coregulator activity"/>
    <property type="evidence" value="ECO:0007669"/>
    <property type="project" value="InterPro"/>
</dbReference>
<accession>A0A6A1WC26</accession>
<dbReference type="PANTHER" id="PTHR22536">
    <property type="entry name" value="LUNG CANCER METASTASIS-RELATED LCMR1 PROTEIN"/>
    <property type="match status" value="1"/>
</dbReference>
<evidence type="ECO:0000313" key="6">
    <source>
        <dbReference type="EMBL" id="KAB1222785.1"/>
    </source>
</evidence>
<keyword evidence="2" id="KW-0805">Transcription regulation</keyword>
<comment type="caution">
    <text evidence="6">The sequence shown here is derived from an EMBL/GenBank/DDBJ whole genome shotgun (WGS) entry which is preliminary data.</text>
</comment>
<dbReference type="GO" id="GO:0045944">
    <property type="term" value="P:positive regulation of transcription by RNA polymerase II"/>
    <property type="evidence" value="ECO:0007669"/>
    <property type="project" value="TreeGrafter"/>
</dbReference>
<dbReference type="PANTHER" id="PTHR22536:SF3">
    <property type="entry name" value="MEDIATOR OF RNA POLYMERASE II TRANSCRIPTION SUBUNIT 19B"/>
    <property type="match status" value="1"/>
</dbReference>
<feature type="compositionally biased region" description="Basic residues" evidence="5">
    <location>
        <begin position="141"/>
        <end position="151"/>
    </location>
</feature>
<evidence type="ECO:0000256" key="3">
    <source>
        <dbReference type="ARBA" id="ARBA00023163"/>
    </source>
</evidence>
<dbReference type="GO" id="GO:0016592">
    <property type="term" value="C:mediator complex"/>
    <property type="evidence" value="ECO:0007669"/>
    <property type="project" value="InterPro"/>
</dbReference>
<name>A0A6A1WC26_9ROSI</name>
<dbReference type="Proteomes" id="UP000516437">
    <property type="component" value="Chromosome 2"/>
</dbReference>
<evidence type="ECO:0000256" key="4">
    <source>
        <dbReference type="ARBA" id="ARBA00023242"/>
    </source>
</evidence>
<dbReference type="AlphaFoldDB" id="A0A6A1WC26"/>
<dbReference type="EMBL" id="RXIC02000020">
    <property type="protein sequence ID" value="KAB1222785.1"/>
    <property type="molecule type" value="Genomic_DNA"/>
</dbReference>
<organism evidence="6 7">
    <name type="scientific">Morella rubra</name>
    <name type="common">Chinese bayberry</name>
    <dbReference type="NCBI Taxonomy" id="262757"/>
    <lineage>
        <taxon>Eukaryota</taxon>
        <taxon>Viridiplantae</taxon>
        <taxon>Streptophyta</taxon>
        <taxon>Embryophyta</taxon>
        <taxon>Tracheophyta</taxon>
        <taxon>Spermatophyta</taxon>
        <taxon>Magnoliopsida</taxon>
        <taxon>eudicotyledons</taxon>
        <taxon>Gunneridae</taxon>
        <taxon>Pentapetalae</taxon>
        <taxon>rosids</taxon>
        <taxon>fabids</taxon>
        <taxon>Fagales</taxon>
        <taxon>Myricaceae</taxon>
        <taxon>Morella</taxon>
    </lineage>
</organism>
<feature type="region of interest" description="Disordered" evidence="5">
    <location>
        <begin position="122"/>
        <end position="192"/>
    </location>
</feature>
<proteinExistence type="predicted"/>
<keyword evidence="7" id="KW-1185">Reference proteome</keyword>
<comment type="subcellular location">
    <subcellularLocation>
        <location evidence="1">Nucleus</location>
    </subcellularLocation>
</comment>
<evidence type="ECO:0000256" key="1">
    <source>
        <dbReference type="ARBA" id="ARBA00004123"/>
    </source>
</evidence>
<sequence length="259" mass="29743">MDHEGRKFGTGPRELGGAVDLINRYKLWPHHEFFCKRSLPLSISQTPYLRNVVGDTEIRKGDGMEFDQLFQNIPFLSEKSVHIHPFDFNILREAFQMRETTPIYLPAAEKGISTAVVKLNGQSIDKERKHRKHKDSEKKKIKDYKKHKHCHKGEGDYHNRTSNGHYDSKKQNKKRRHEGNGDLSGIREHKKSQSENSLCQRLFGSLIPQYCATMFPALPDMHFQSPLVAWLPGVFRSNIAWLWLSACLRGSGKHAAGAI</sequence>
<keyword evidence="4" id="KW-0539">Nucleus</keyword>
<evidence type="ECO:0000313" key="7">
    <source>
        <dbReference type="Proteomes" id="UP000516437"/>
    </source>
</evidence>
<gene>
    <name evidence="6" type="ORF">CJ030_MR2G022276</name>
</gene>
<protein>
    <submittedName>
        <fullName evidence="6">Putative mediator of RNA polymerase II transcription subunit 19b</fullName>
    </submittedName>
</protein>
<reference evidence="6 7" key="1">
    <citation type="journal article" date="2019" name="Plant Biotechnol. J.">
        <title>The red bayberry genome and genetic basis of sex determination.</title>
        <authorList>
            <person name="Jia H.M."/>
            <person name="Jia H.J."/>
            <person name="Cai Q.L."/>
            <person name="Wang Y."/>
            <person name="Zhao H.B."/>
            <person name="Yang W.F."/>
            <person name="Wang G.Y."/>
            <person name="Li Y.H."/>
            <person name="Zhan D.L."/>
            <person name="Shen Y.T."/>
            <person name="Niu Q.F."/>
            <person name="Chang L."/>
            <person name="Qiu J."/>
            <person name="Zhao L."/>
            <person name="Xie H.B."/>
            <person name="Fu W.Y."/>
            <person name="Jin J."/>
            <person name="Li X.W."/>
            <person name="Jiao Y."/>
            <person name="Zhou C.C."/>
            <person name="Tu T."/>
            <person name="Chai C.Y."/>
            <person name="Gao J.L."/>
            <person name="Fan L.J."/>
            <person name="van de Weg E."/>
            <person name="Wang J.Y."/>
            <person name="Gao Z.S."/>
        </authorList>
    </citation>
    <scope>NUCLEOTIDE SEQUENCE [LARGE SCALE GENOMIC DNA]</scope>
    <source>
        <tissue evidence="6">Leaves</tissue>
    </source>
</reference>
<keyword evidence="3" id="KW-0804">Transcription</keyword>
<dbReference type="InterPro" id="IPR019403">
    <property type="entry name" value="Mediator_Med19_met"/>
</dbReference>
<evidence type="ECO:0000256" key="2">
    <source>
        <dbReference type="ARBA" id="ARBA00023015"/>
    </source>
</evidence>